<dbReference type="Gene3D" id="2.130.10.10">
    <property type="entry name" value="YVTN repeat-like/Quinoprotein amine dehydrogenase"/>
    <property type="match status" value="1"/>
</dbReference>
<dbReference type="SUPFAM" id="SSF50978">
    <property type="entry name" value="WD40 repeat-like"/>
    <property type="match status" value="1"/>
</dbReference>
<comment type="subcellular location">
    <subcellularLocation>
        <location evidence="1">Nucleus</location>
        <location evidence="1">Nucleolus</location>
    </subcellularLocation>
</comment>
<dbReference type="HOGENOM" id="CLU_612532_0_0_1"/>
<dbReference type="InterPro" id="IPR015943">
    <property type="entry name" value="WD40/YVTN_repeat-like_dom_sf"/>
</dbReference>
<evidence type="ECO:0000256" key="3">
    <source>
        <dbReference type="ARBA" id="ARBA00022574"/>
    </source>
</evidence>
<dbReference type="InterPro" id="IPR001680">
    <property type="entry name" value="WD40_rpt"/>
</dbReference>
<evidence type="ECO:0000313" key="8">
    <source>
        <dbReference type="Proteomes" id="UP000002313"/>
    </source>
</evidence>
<dbReference type="GO" id="GO:0045943">
    <property type="term" value="P:positive regulation of transcription by RNA polymerase I"/>
    <property type="evidence" value="ECO:0007669"/>
    <property type="project" value="TreeGrafter"/>
</dbReference>
<dbReference type="Pfam" id="PF09384">
    <property type="entry name" value="UTP15_C"/>
    <property type="match status" value="1"/>
</dbReference>
<keyword evidence="3" id="KW-0853">WD repeat</keyword>
<dbReference type="PANTHER" id="PTHR19924">
    <property type="entry name" value="UTP15 U3 SMALL NUCLEOLAR RNA-ASSOCIATED PROTEIN 15 FAMILY MEMBER"/>
    <property type="match status" value="1"/>
</dbReference>
<dbReference type="InterPro" id="IPR018983">
    <property type="entry name" value="U3_snoRNA-assocProt_15_C"/>
</dbReference>
<dbReference type="GO" id="GO:0006364">
    <property type="term" value="P:rRNA processing"/>
    <property type="evidence" value="ECO:0007669"/>
    <property type="project" value="UniProtKB-KW"/>
</dbReference>
<keyword evidence="2" id="KW-0698">rRNA processing</keyword>
<feature type="domain" description="U3 small nucleolar RNA-associated protein 15 C-terminal" evidence="6">
    <location>
        <begin position="306"/>
        <end position="441"/>
    </location>
</feature>
<dbReference type="Proteomes" id="UP000002313">
    <property type="component" value="Chromosome XI"/>
</dbReference>
<dbReference type="Pfam" id="PF00400">
    <property type="entry name" value="WD40"/>
    <property type="match status" value="1"/>
</dbReference>
<keyword evidence="5" id="KW-0539">Nucleus</keyword>
<dbReference type="GeneID" id="9699673"/>
<dbReference type="RefSeq" id="XP_003073965.1">
    <property type="nucleotide sequence ID" value="XM_003073919.1"/>
</dbReference>
<dbReference type="AlphaFoldDB" id="E0S9Y3"/>
<dbReference type="OrthoDB" id="431715at2759"/>
<dbReference type="EMBL" id="CP001952">
    <property type="protein sequence ID" value="ADM12605.1"/>
    <property type="molecule type" value="Genomic_DNA"/>
</dbReference>
<evidence type="ECO:0000256" key="4">
    <source>
        <dbReference type="ARBA" id="ARBA00022737"/>
    </source>
</evidence>
<dbReference type="GO" id="GO:0005730">
    <property type="term" value="C:nucleolus"/>
    <property type="evidence" value="ECO:0007669"/>
    <property type="project" value="UniProtKB-SubCell"/>
</dbReference>
<dbReference type="KEGG" id="ein:Eint_111050"/>
<evidence type="ECO:0000256" key="1">
    <source>
        <dbReference type="ARBA" id="ARBA00004604"/>
    </source>
</evidence>
<gene>
    <name evidence="7" type="ORF">Eint_111050</name>
</gene>
<sequence>MVYFRSNNFGIKDSSRENFDTIYEQKEGVFHLCSGKDGVFVVNKNYVAVIRKEEGRKKKIVKFHRDVSAIDVYEELTVCGDESGCVKVVGKMRSIVRQYHEHEARVNEVKLNGTMIISCSDDMKIKIFELSKEESVATILDNTDYVKSIAVGDGVVFSGSYDGFINGYCLTTFKKVFGYNTHRRVSRICMLGSGRVAFLSENEVCAIDVQNGGVEVGRAFHIKEATSMVFYEGRLYTASVDGNVRVFTRDLKMISKVGVRGGILSLSIFNDVLYLGIEDGGVLELARNKTEKDSPQLKDREDGIHDEIKIEIVRNRQTKLTYLEKKLNAFEYKKSMMHAVRKRDIQEVFSVMSYIYERREFVHALQDLNRRELESVLDVMIEFFTVKELVPVFSEFIGFILFLYERDIKDDGMLCKKIEILGSVIDDELCFQEQNLRSIAFLECFLR</sequence>
<dbReference type="PANTHER" id="PTHR19924:SF26">
    <property type="entry name" value="U3 SMALL NUCLEOLAR RNA-ASSOCIATED PROTEIN 15 HOMOLOG"/>
    <property type="match status" value="1"/>
</dbReference>
<evidence type="ECO:0000256" key="5">
    <source>
        <dbReference type="ARBA" id="ARBA00023242"/>
    </source>
</evidence>
<reference evidence="7 8" key="2">
    <citation type="journal article" date="2012" name="Proc. Natl. Acad. Sci. U.S.A.">
        <title>Gain and loss of multiple functionally related, horizontally transferred genes in the reduced genomes of two microsporidian parasites.</title>
        <authorList>
            <person name="Pombert J.-F."/>
            <person name="Selman M."/>
            <person name="Burki F."/>
            <person name="Bardell F.T."/>
            <person name="Farinelli L."/>
            <person name="Solter L.F."/>
            <person name="Whitman D.W."/>
            <person name="Weiss L.M."/>
            <person name="Corradi N."/>
            <person name="Keeling P.J."/>
        </authorList>
    </citation>
    <scope>NUCLEOTIDE SEQUENCE [LARGE SCALE GENOMIC DNA]</scope>
    <source>
        <strain evidence="7 8">ATCC 50506</strain>
    </source>
</reference>
<dbReference type="InterPro" id="IPR036322">
    <property type="entry name" value="WD40_repeat_dom_sf"/>
</dbReference>
<protein>
    <submittedName>
        <fullName evidence="7">WD40 domain-containing protein</fullName>
    </submittedName>
</protein>
<evidence type="ECO:0000313" key="7">
    <source>
        <dbReference type="EMBL" id="ADM12605.1"/>
    </source>
</evidence>
<keyword evidence="4" id="KW-0677">Repeat</keyword>
<proteinExistence type="predicted"/>
<dbReference type="SMART" id="SM00320">
    <property type="entry name" value="WD40"/>
    <property type="match status" value="3"/>
</dbReference>
<organism evidence="7 8">
    <name type="scientific">Encephalitozoon intestinalis (strain ATCC 50506)</name>
    <name type="common">Microsporidian parasite</name>
    <name type="synonym">Septata intestinalis</name>
    <dbReference type="NCBI Taxonomy" id="876142"/>
    <lineage>
        <taxon>Eukaryota</taxon>
        <taxon>Fungi</taxon>
        <taxon>Fungi incertae sedis</taxon>
        <taxon>Microsporidia</taxon>
        <taxon>Unikaryonidae</taxon>
        <taxon>Encephalitozoon</taxon>
    </lineage>
</organism>
<dbReference type="VEuPathDB" id="MicrosporidiaDB:Eint_111050"/>
<evidence type="ECO:0000256" key="2">
    <source>
        <dbReference type="ARBA" id="ARBA00022552"/>
    </source>
</evidence>
<name>E0S9Y3_ENCIT</name>
<reference evidence="7 8" key="1">
    <citation type="journal article" date="2010" name="Nat. Commun.">
        <title>The complete sequence of the smallest known nuclear genome from the microsporidian Encephalitozoon intestinalis.</title>
        <authorList>
            <person name="Corradi N."/>
            <person name="Pombert J.-F."/>
            <person name="Farinelli L."/>
            <person name="Didier E.S."/>
            <person name="Keeling P.J."/>
        </authorList>
    </citation>
    <scope>NUCLEOTIDE SEQUENCE [LARGE SCALE GENOMIC DNA]</scope>
    <source>
        <strain evidence="7 8">ATCC 50506</strain>
    </source>
</reference>
<evidence type="ECO:0000259" key="6">
    <source>
        <dbReference type="Pfam" id="PF09384"/>
    </source>
</evidence>
<accession>E0S9Y3</accession>
<keyword evidence="8" id="KW-1185">Reference proteome</keyword>